<dbReference type="SUPFAM" id="SSF158472">
    <property type="entry name" value="HAMP domain-like"/>
    <property type="match status" value="1"/>
</dbReference>
<dbReference type="Pfam" id="PF06580">
    <property type="entry name" value="His_kinase"/>
    <property type="match status" value="1"/>
</dbReference>
<dbReference type="PROSITE" id="PS50885">
    <property type="entry name" value="HAMP"/>
    <property type="match status" value="1"/>
</dbReference>
<feature type="coiled-coil region" evidence="7">
    <location>
        <begin position="368"/>
        <end position="400"/>
    </location>
</feature>
<dbReference type="SMART" id="SM00304">
    <property type="entry name" value="HAMP"/>
    <property type="match status" value="1"/>
</dbReference>
<keyword evidence="4" id="KW-0808">Transferase</keyword>
<accession>A0ABX3H4W4</accession>
<evidence type="ECO:0000256" key="1">
    <source>
        <dbReference type="ARBA" id="ARBA00004651"/>
    </source>
</evidence>
<evidence type="ECO:0000256" key="5">
    <source>
        <dbReference type="ARBA" id="ARBA00022777"/>
    </source>
</evidence>
<reference evidence="10 11" key="1">
    <citation type="submission" date="2016-10" db="EMBL/GenBank/DDBJ databases">
        <title>Paenibacillus species isolates.</title>
        <authorList>
            <person name="Beno S.M."/>
        </authorList>
    </citation>
    <scope>NUCLEOTIDE SEQUENCE [LARGE SCALE GENOMIC DNA]</scope>
    <source>
        <strain evidence="10 11">FSL H7-0744</strain>
    </source>
</reference>
<keyword evidence="5 10" id="KW-0418">Kinase</keyword>
<feature type="transmembrane region" description="Helical" evidence="8">
    <location>
        <begin position="299"/>
        <end position="320"/>
    </location>
</feature>
<dbReference type="SUPFAM" id="SSF55874">
    <property type="entry name" value="ATPase domain of HSP90 chaperone/DNA topoisomerase II/histidine kinase"/>
    <property type="match status" value="1"/>
</dbReference>
<feature type="domain" description="HAMP" evidence="9">
    <location>
        <begin position="321"/>
        <end position="373"/>
    </location>
</feature>
<dbReference type="Gene3D" id="6.10.340.10">
    <property type="match status" value="1"/>
</dbReference>
<evidence type="ECO:0000256" key="6">
    <source>
        <dbReference type="ARBA" id="ARBA00023136"/>
    </source>
</evidence>
<evidence type="ECO:0000256" key="3">
    <source>
        <dbReference type="ARBA" id="ARBA00022553"/>
    </source>
</evidence>
<dbReference type="Pfam" id="PF00672">
    <property type="entry name" value="HAMP"/>
    <property type="match status" value="1"/>
</dbReference>
<sequence>METKKVRRFGNIVNDIPLNYKFILIYIVGVLLPIMVINLVFLDRISDLIKSREQQNLEISLERARKDVHDFIEGGVAVSYTLSADKSLYEMLDRTYKDSIDFYNTYDEQLRDRLNSYMPVNNQIERISVFTNNTSIVSGGNYQVMNQKVWKSEWYKQTRASGNRVVVTAYRNSENELGTSSIPMLSVVEQMDNYSSLNKFDKLLRIDLDLSEIYDIIVREKDYLSLYLVNEQNQIVMSADGGYQRVTDEPYPLLEQLDDGQQEDVHVVAVGTANYLKGWRIIGITQGERLTQAILDMQLYAAVLATTVTLLTSCFIYVMLRSYNYRVKRLSRHMQKVSNEKFELIRIDEGRDEIGGLIHNFNRMTSRINSLINDVYKLEIQSKNLEMERVRAELNFLQSQMNPHFLFNTLNAILVVCTKNNYSDVTDIVKSLSKLLRRLLSWKEDVVSVQEEMSFIEMYLKIEKFRFRDKFDYQFDIDEQALRYKIPKLSMQPLVENSCKHGLQTIEGLGIIRVRAAVQDNRLQITVSDNGKGMEAAKLKGLLSAISTEDSSRANIGLRNVYRRLELNYADQVRFEIVSAPNQGTVVSFGIPLKLLEQISPPGNEGNL</sequence>
<keyword evidence="2" id="KW-1003">Cell membrane</keyword>
<dbReference type="PANTHER" id="PTHR34220:SF7">
    <property type="entry name" value="SENSOR HISTIDINE KINASE YPDA"/>
    <property type="match status" value="1"/>
</dbReference>
<dbReference type="InterPro" id="IPR003594">
    <property type="entry name" value="HATPase_dom"/>
</dbReference>
<name>A0ABX3H4W4_PAEBO</name>
<proteinExistence type="predicted"/>
<gene>
    <name evidence="10" type="ORF">BSK56_20760</name>
</gene>
<dbReference type="GO" id="GO:0016301">
    <property type="term" value="F:kinase activity"/>
    <property type="evidence" value="ECO:0007669"/>
    <property type="project" value="UniProtKB-KW"/>
</dbReference>
<dbReference type="InterPro" id="IPR010559">
    <property type="entry name" value="Sig_transdc_His_kin_internal"/>
</dbReference>
<evidence type="ECO:0000259" key="9">
    <source>
        <dbReference type="PROSITE" id="PS50885"/>
    </source>
</evidence>
<evidence type="ECO:0000256" key="2">
    <source>
        <dbReference type="ARBA" id="ARBA00022475"/>
    </source>
</evidence>
<dbReference type="RefSeq" id="WP_076112562.1">
    <property type="nucleotide sequence ID" value="NZ_MPTB01000028.1"/>
</dbReference>
<organism evidence="10 11">
    <name type="scientific">Paenibacillus borealis</name>
    <dbReference type="NCBI Taxonomy" id="160799"/>
    <lineage>
        <taxon>Bacteria</taxon>
        <taxon>Bacillati</taxon>
        <taxon>Bacillota</taxon>
        <taxon>Bacilli</taxon>
        <taxon>Bacillales</taxon>
        <taxon>Paenibacillaceae</taxon>
        <taxon>Paenibacillus</taxon>
    </lineage>
</organism>
<dbReference type="Proteomes" id="UP000187412">
    <property type="component" value="Unassembled WGS sequence"/>
</dbReference>
<evidence type="ECO:0000256" key="7">
    <source>
        <dbReference type="SAM" id="Coils"/>
    </source>
</evidence>
<dbReference type="EMBL" id="MPTB01000028">
    <property type="protein sequence ID" value="OMD45030.1"/>
    <property type="molecule type" value="Genomic_DNA"/>
</dbReference>
<evidence type="ECO:0000256" key="4">
    <source>
        <dbReference type="ARBA" id="ARBA00022679"/>
    </source>
</evidence>
<protein>
    <submittedName>
        <fullName evidence="10">Two-component sensor histidine kinase</fullName>
    </submittedName>
</protein>
<dbReference type="InterPro" id="IPR003660">
    <property type="entry name" value="HAMP_dom"/>
</dbReference>
<keyword evidence="8" id="KW-1133">Transmembrane helix</keyword>
<keyword evidence="3" id="KW-0597">Phosphoprotein</keyword>
<comment type="caution">
    <text evidence="10">The sequence shown here is derived from an EMBL/GenBank/DDBJ whole genome shotgun (WGS) entry which is preliminary data.</text>
</comment>
<dbReference type="PANTHER" id="PTHR34220">
    <property type="entry name" value="SENSOR HISTIDINE KINASE YPDA"/>
    <property type="match status" value="1"/>
</dbReference>
<evidence type="ECO:0000313" key="11">
    <source>
        <dbReference type="Proteomes" id="UP000187412"/>
    </source>
</evidence>
<comment type="subcellular location">
    <subcellularLocation>
        <location evidence="1">Cell membrane</location>
        <topology evidence="1">Multi-pass membrane protein</topology>
    </subcellularLocation>
</comment>
<keyword evidence="7" id="KW-0175">Coiled coil</keyword>
<keyword evidence="8" id="KW-0812">Transmembrane</keyword>
<keyword evidence="6 8" id="KW-0472">Membrane</keyword>
<dbReference type="Gene3D" id="3.30.565.10">
    <property type="entry name" value="Histidine kinase-like ATPase, C-terminal domain"/>
    <property type="match status" value="1"/>
</dbReference>
<dbReference type="CDD" id="cd06225">
    <property type="entry name" value="HAMP"/>
    <property type="match status" value="1"/>
</dbReference>
<dbReference type="InterPro" id="IPR036890">
    <property type="entry name" value="HATPase_C_sf"/>
</dbReference>
<evidence type="ECO:0000313" key="10">
    <source>
        <dbReference type="EMBL" id="OMD45030.1"/>
    </source>
</evidence>
<evidence type="ECO:0000256" key="8">
    <source>
        <dbReference type="SAM" id="Phobius"/>
    </source>
</evidence>
<dbReference type="InterPro" id="IPR050640">
    <property type="entry name" value="Bact_2-comp_sensor_kinase"/>
</dbReference>
<dbReference type="Pfam" id="PF02518">
    <property type="entry name" value="HATPase_c"/>
    <property type="match status" value="1"/>
</dbReference>
<keyword evidence="11" id="KW-1185">Reference proteome</keyword>
<feature type="transmembrane region" description="Helical" evidence="8">
    <location>
        <begin position="20"/>
        <end position="42"/>
    </location>
</feature>